<accession>A0A2P6SH00</accession>
<dbReference type="EMBL" id="PDCK01000039">
    <property type="protein sequence ID" value="PRQ57949.1"/>
    <property type="molecule type" value="Genomic_DNA"/>
</dbReference>
<dbReference type="Gramene" id="PRQ57949">
    <property type="protein sequence ID" value="PRQ57949"/>
    <property type="gene ID" value="RchiOBHm_Chr1g0353881"/>
</dbReference>
<dbReference type="AlphaFoldDB" id="A0A2P6SH00"/>
<dbReference type="Proteomes" id="UP000238479">
    <property type="component" value="Chromosome 1"/>
</dbReference>
<comment type="caution">
    <text evidence="1">The sequence shown here is derived from an EMBL/GenBank/DDBJ whole genome shotgun (WGS) entry which is preliminary data.</text>
</comment>
<gene>
    <name evidence="1" type="ORF">RchiOBHm_Chr1g0353881</name>
</gene>
<name>A0A2P6SH00_ROSCH</name>
<evidence type="ECO:0000313" key="2">
    <source>
        <dbReference type="Proteomes" id="UP000238479"/>
    </source>
</evidence>
<protein>
    <submittedName>
        <fullName evidence="1">Uncharacterized protein</fullName>
    </submittedName>
</protein>
<sequence length="128" mass="14348">MDLGFVGSEYPMRLGLSSEIFRAFITQSDSHGFKVHARVSQTQVVLRVVNNEMVFRPELGVCEIESEGGRYPFVLKFDLQHKRAFLNAAMLSEMVWILNSADLITVLSFPIVGLGNLMFTQLNPVAPN</sequence>
<organism evidence="1 2">
    <name type="scientific">Rosa chinensis</name>
    <name type="common">China rose</name>
    <dbReference type="NCBI Taxonomy" id="74649"/>
    <lineage>
        <taxon>Eukaryota</taxon>
        <taxon>Viridiplantae</taxon>
        <taxon>Streptophyta</taxon>
        <taxon>Embryophyta</taxon>
        <taxon>Tracheophyta</taxon>
        <taxon>Spermatophyta</taxon>
        <taxon>Magnoliopsida</taxon>
        <taxon>eudicotyledons</taxon>
        <taxon>Gunneridae</taxon>
        <taxon>Pentapetalae</taxon>
        <taxon>rosids</taxon>
        <taxon>fabids</taxon>
        <taxon>Rosales</taxon>
        <taxon>Rosaceae</taxon>
        <taxon>Rosoideae</taxon>
        <taxon>Rosoideae incertae sedis</taxon>
        <taxon>Rosa</taxon>
    </lineage>
</organism>
<evidence type="ECO:0000313" key="1">
    <source>
        <dbReference type="EMBL" id="PRQ57949.1"/>
    </source>
</evidence>
<proteinExistence type="predicted"/>
<keyword evidence="2" id="KW-1185">Reference proteome</keyword>
<reference evidence="1 2" key="1">
    <citation type="journal article" date="2018" name="Nat. Genet.">
        <title>The Rosa genome provides new insights in the design of modern roses.</title>
        <authorList>
            <person name="Bendahmane M."/>
        </authorList>
    </citation>
    <scope>NUCLEOTIDE SEQUENCE [LARGE SCALE GENOMIC DNA]</scope>
    <source>
        <strain evidence="2">cv. Old Blush</strain>
    </source>
</reference>
<dbReference type="Gene3D" id="3.70.10.10">
    <property type="match status" value="1"/>
</dbReference>